<dbReference type="EMBL" id="BDGG01000002">
    <property type="protein sequence ID" value="GAU92903.1"/>
    <property type="molecule type" value="Genomic_DNA"/>
</dbReference>
<sequence>MARIMTSVREIQEALHRLVPENRAIDSQPVVRDVSPLESFVVTFNELDFLNCMSILSVLVNLLPATIFIHTNLPTSHGHWGNASCNRWIKLKDWSNHGGLSLDFDVYIINGALLRHKLSATPCLSYHENPGEAHDKLNPGFLGCLQTKAEFPGRVLELYRKDFRPDKWLYNSGQRPLRIMHAHPECDNNAFAAISLVKHKAITAYSEGTFLLSFNITVALPKPGNFPPYIFLSFN</sequence>
<dbReference type="Proteomes" id="UP000186922">
    <property type="component" value="Unassembled WGS sequence"/>
</dbReference>
<gene>
    <name evidence="1" type="primary">RvY_04922-1</name>
    <name evidence="1" type="synonym">RvY_04922.1</name>
    <name evidence="1" type="ORF">RvY_04922</name>
</gene>
<evidence type="ECO:0008006" key="3">
    <source>
        <dbReference type="Google" id="ProtNLM"/>
    </source>
</evidence>
<dbReference type="OrthoDB" id="409543at2759"/>
<dbReference type="PANTHER" id="PTHR46830:SF1">
    <property type="entry name" value="ALPHA-1,4-N-ACETYLGLUCOSAMINYLTRANSFERASE"/>
    <property type="match status" value="1"/>
</dbReference>
<accession>A0A1D1V2E9</accession>
<name>A0A1D1V2E9_RAMVA</name>
<proteinExistence type="predicted"/>
<comment type="caution">
    <text evidence="1">The sequence shown here is derived from an EMBL/GenBank/DDBJ whole genome shotgun (WGS) entry which is preliminary data.</text>
</comment>
<organism evidence="1 2">
    <name type="scientific">Ramazzottius varieornatus</name>
    <name type="common">Water bear</name>
    <name type="synonym">Tardigrade</name>
    <dbReference type="NCBI Taxonomy" id="947166"/>
    <lineage>
        <taxon>Eukaryota</taxon>
        <taxon>Metazoa</taxon>
        <taxon>Ecdysozoa</taxon>
        <taxon>Tardigrada</taxon>
        <taxon>Eutardigrada</taxon>
        <taxon>Parachela</taxon>
        <taxon>Hypsibioidea</taxon>
        <taxon>Ramazzottiidae</taxon>
        <taxon>Ramazzottius</taxon>
    </lineage>
</organism>
<evidence type="ECO:0000313" key="2">
    <source>
        <dbReference type="Proteomes" id="UP000186922"/>
    </source>
</evidence>
<protein>
    <recommendedName>
        <fullName evidence="3">Nucleotide-diphospho-sugar transferase domain-containing protein</fullName>
    </recommendedName>
</protein>
<dbReference type="PANTHER" id="PTHR46830">
    <property type="entry name" value="TRANSFERASE, PUTATIVE-RELATED"/>
    <property type="match status" value="1"/>
</dbReference>
<keyword evidence="2" id="KW-1185">Reference proteome</keyword>
<dbReference type="AlphaFoldDB" id="A0A1D1V2E9"/>
<reference evidence="1 2" key="1">
    <citation type="journal article" date="2016" name="Nat. Commun.">
        <title>Extremotolerant tardigrade genome and improved radiotolerance of human cultured cells by tardigrade-unique protein.</title>
        <authorList>
            <person name="Hashimoto T."/>
            <person name="Horikawa D.D."/>
            <person name="Saito Y."/>
            <person name="Kuwahara H."/>
            <person name="Kozuka-Hata H."/>
            <person name="Shin-I T."/>
            <person name="Minakuchi Y."/>
            <person name="Ohishi K."/>
            <person name="Motoyama A."/>
            <person name="Aizu T."/>
            <person name="Enomoto A."/>
            <person name="Kondo K."/>
            <person name="Tanaka S."/>
            <person name="Hara Y."/>
            <person name="Koshikawa S."/>
            <person name="Sagara H."/>
            <person name="Miura T."/>
            <person name="Yokobori S."/>
            <person name="Miyagawa K."/>
            <person name="Suzuki Y."/>
            <person name="Kubo T."/>
            <person name="Oyama M."/>
            <person name="Kohara Y."/>
            <person name="Fujiyama A."/>
            <person name="Arakawa K."/>
            <person name="Katayama T."/>
            <person name="Toyoda A."/>
            <person name="Kunieda T."/>
        </authorList>
    </citation>
    <scope>NUCLEOTIDE SEQUENCE [LARGE SCALE GENOMIC DNA]</scope>
    <source>
        <strain evidence="1 2">YOKOZUNA-1</strain>
    </source>
</reference>
<evidence type="ECO:0000313" key="1">
    <source>
        <dbReference type="EMBL" id="GAU92903.1"/>
    </source>
</evidence>